<name>A0A934IIC3_9HYPH</name>
<dbReference type="GO" id="GO:0055085">
    <property type="term" value="P:transmembrane transport"/>
    <property type="evidence" value="ECO:0007669"/>
    <property type="project" value="InterPro"/>
</dbReference>
<dbReference type="GO" id="GO:0015833">
    <property type="term" value="P:peptide transport"/>
    <property type="evidence" value="ECO:0007669"/>
    <property type="project" value="UniProtKB-KW"/>
</dbReference>
<keyword evidence="7 9" id="KW-1133">Transmembrane helix</keyword>
<dbReference type="Pfam" id="PF12911">
    <property type="entry name" value="OppC_N"/>
    <property type="match status" value="1"/>
</dbReference>
<keyword evidence="4 9" id="KW-0812">Transmembrane</keyword>
<dbReference type="Gene3D" id="1.10.3720.10">
    <property type="entry name" value="MetI-like"/>
    <property type="match status" value="1"/>
</dbReference>
<evidence type="ECO:0000313" key="11">
    <source>
        <dbReference type="EMBL" id="MBJ3777018.1"/>
    </source>
</evidence>
<dbReference type="Pfam" id="PF00528">
    <property type="entry name" value="BPD_transp_1"/>
    <property type="match status" value="1"/>
</dbReference>
<dbReference type="PANTHER" id="PTHR43386">
    <property type="entry name" value="OLIGOPEPTIDE TRANSPORT SYSTEM PERMEASE PROTEIN APPC"/>
    <property type="match status" value="1"/>
</dbReference>
<dbReference type="GO" id="GO:0005886">
    <property type="term" value="C:plasma membrane"/>
    <property type="evidence" value="ECO:0007669"/>
    <property type="project" value="UniProtKB-SubCell"/>
</dbReference>
<dbReference type="InterPro" id="IPR050366">
    <property type="entry name" value="BP-dependent_transpt_permease"/>
</dbReference>
<evidence type="ECO:0000313" key="12">
    <source>
        <dbReference type="Proteomes" id="UP000609531"/>
    </source>
</evidence>
<dbReference type="InterPro" id="IPR025966">
    <property type="entry name" value="OppC_N"/>
</dbReference>
<dbReference type="InterPro" id="IPR035906">
    <property type="entry name" value="MetI-like_sf"/>
</dbReference>
<evidence type="ECO:0000256" key="5">
    <source>
        <dbReference type="ARBA" id="ARBA00022856"/>
    </source>
</evidence>
<dbReference type="EMBL" id="JAEKJA010000012">
    <property type="protein sequence ID" value="MBJ3777018.1"/>
    <property type="molecule type" value="Genomic_DNA"/>
</dbReference>
<dbReference type="AlphaFoldDB" id="A0A934IIC3"/>
<accession>A0A934IIC3</accession>
<evidence type="ECO:0000259" key="10">
    <source>
        <dbReference type="PROSITE" id="PS50928"/>
    </source>
</evidence>
<dbReference type="PANTHER" id="PTHR43386:SF1">
    <property type="entry name" value="D,D-DIPEPTIDE TRANSPORT SYSTEM PERMEASE PROTEIN DDPC-RELATED"/>
    <property type="match status" value="1"/>
</dbReference>
<keyword evidence="3" id="KW-1003">Cell membrane</keyword>
<dbReference type="RefSeq" id="WP_198882922.1">
    <property type="nucleotide sequence ID" value="NZ_JAEKJA010000012.1"/>
</dbReference>
<comment type="subcellular location">
    <subcellularLocation>
        <location evidence="1 9">Cell membrane</location>
        <topology evidence="1 9">Multi-pass membrane protein</topology>
    </subcellularLocation>
</comment>
<feature type="transmembrane region" description="Helical" evidence="9">
    <location>
        <begin position="34"/>
        <end position="54"/>
    </location>
</feature>
<reference evidence="11" key="1">
    <citation type="submission" date="2020-12" db="EMBL/GenBank/DDBJ databases">
        <title>Bacterial taxonomy.</title>
        <authorList>
            <person name="Pan X."/>
        </authorList>
    </citation>
    <scope>NUCLEOTIDE SEQUENCE</scope>
    <source>
        <strain evidence="11">B2012</strain>
    </source>
</reference>
<dbReference type="PROSITE" id="PS50928">
    <property type="entry name" value="ABC_TM1"/>
    <property type="match status" value="1"/>
</dbReference>
<sequence length="296" mass="31697">MSAADTTAAPATRAPSNSYWRLVFRRLRRNRPAMAGLVCLVVVILAAVTAPIIAPYDPMKVSLADAYQSPNAAHLMGTDKLGRDILSRVLWGSRNSLKTGFFAVLWGLAIGGVLGSLALWGGRIVDAVVMRFTDVLLAFPGILLAIGVISWLGRGDVQMTLAVGLSLAPIFTRLLRASLLSLQESDFVLALRSVGVPRRQILFRHMLPNALTPLIVQATLQLGTTILTVAGLGFLGLGPEDPRIPEWGTMLIEGAQMIQTFPHLVLGPGACLVAIVVSVNLLGDGLRDALDPRVRR</sequence>
<dbReference type="SUPFAM" id="SSF161098">
    <property type="entry name" value="MetI-like"/>
    <property type="match status" value="1"/>
</dbReference>
<evidence type="ECO:0000256" key="6">
    <source>
        <dbReference type="ARBA" id="ARBA00022927"/>
    </source>
</evidence>
<evidence type="ECO:0000256" key="9">
    <source>
        <dbReference type="RuleBase" id="RU363032"/>
    </source>
</evidence>
<evidence type="ECO:0000256" key="2">
    <source>
        <dbReference type="ARBA" id="ARBA00022448"/>
    </source>
</evidence>
<organism evidence="11 12">
    <name type="scientific">Acuticoccus mangrovi</name>
    <dbReference type="NCBI Taxonomy" id="2796142"/>
    <lineage>
        <taxon>Bacteria</taxon>
        <taxon>Pseudomonadati</taxon>
        <taxon>Pseudomonadota</taxon>
        <taxon>Alphaproteobacteria</taxon>
        <taxon>Hyphomicrobiales</taxon>
        <taxon>Amorphaceae</taxon>
        <taxon>Acuticoccus</taxon>
    </lineage>
</organism>
<comment type="caution">
    <text evidence="11">The sequence shown here is derived from an EMBL/GenBank/DDBJ whole genome shotgun (WGS) entry which is preliminary data.</text>
</comment>
<feature type="transmembrane region" description="Helical" evidence="9">
    <location>
        <begin position="132"/>
        <end position="151"/>
    </location>
</feature>
<dbReference type="InterPro" id="IPR000515">
    <property type="entry name" value="MetI-like"/>
</dbReference>
<evidence type="ECO:0000256" key="1">
    <source>
        <dbReference type="ARBA" id="ARBA00004651"/>
    </source>
</evidence>
<feature type="transmembrane region" description="Helical" evidence="9">
    <location>
        <begin position="214"/>
        <end position="237"/>
    </location>
</feature>
<keyword evidence="5" id="KW-0571">Peptide transport</keyword>
<keyword evidence="6" id="KW-0653">Protein transport</keyword>
<proteinExistence type="inferred from homology"/>
<evidence type="ECO:0000256" key="7">
    <source>
        <dbReference type="ARBA" id="ARBA00022989"/>
    </source>
</evidence>
<evidence type="ECO:0000256" key="8">
    <source>
        <dbReference type="ARBA" id="ARBA00023136"/>
    </source>
</evidence>
<feature type="transmembrane region" description="Helical" evidence="9">
    <location>
        <begin position="100"/>
        <end position="120"/>
    </location>
</feature>
<comment type="similarity">
    <text evidence="9">Belongs to the binding-protein-dependent transport system permease family.</text>
</comment>
<keyword evidence="8 9" id="KW-0472">Membrane</keyword>
<feature type="domain" description="ABC transmembrane type-1" evidence="10">
    <location>
        <begin position="93"/>
        <end position="283"/>
    </location>
</feature>
<evidence type="ECO:0000256" key="3">
    <source>
        <dbReference type="ARBA" id="ARBA00022475"/>
    </source>
</evidence>
<evidence type="ECO:0000256" key="4">
    <source>
        <dbReference type="ARBA" id="ARBA00022692"/>
    </source>
</evidence>
<gene>
    <name evidence="11" type="ORF">JCR33_15025</name>
</gene>
<dbReference type="CDD" id="cd06261">
    <property type="entry name" value="TM_PBP2"/>
    <property type="match status" value="1"/>
</dbReference>
<keyword evidence="2 9" id="KW-0813">Transport</keyword>
<keyword evidence="12" id="KW-1185">Reference proteome</keyword>
<protein>
    <submittedName>
        <fullName evidence="11">ABC transporter permease</fullName>
    </submittedName>
</protein>
<feature type="transmembrane region" description="Helical" evidence="9">
    <location>
        <begin position="257"/>
        <end position="283"/>
    </location>
</feature>
<dbReference type="Proteomes" id="UP000609531">
    <property type="component" value="Unassembled WGS sequence"/>
</dbReference>
<dbReference type="GO" id="GO:0015031">
    <property type="term" value="P:protein transport"/>
    <property type="evidence" value="ECO:0007669"/>
    <property type="project" value="UniProtKB-KW"/>
</dbReference>